<dbReference type="FunFam" id="3.90.79.10:FF:000009">
    <property type="entry name" value="Isopentenyl-diphosphate Delta-isomerase"/>
    <property type="match status" value="1"/>
</dbReference>
<keyword evidence="6" id="KW-0460">Magnesium</keyword>
<proteinExistence type="inferred from homology"/>
<dbReference type="InterPro" id="IPR015797">
    <property type="entry name" value="NUDIX_hydrolase-like_dom_sf"/>
</dbReference>
<dbReference type="CDD" id="cd02885">
    <property type="entry name" value="NUDIX_IPP_Isomerase"/>
    <property type="match status" value="1"/>
</dbReference>
<evidence type="ECO:0000259" key="11">
    <source>
        <dbReference type="PROSITE" id="PS51462"/>
    </source>
</evidence>
<evidence type="ECO:0000256" key="10">
    <source>
        <dbReference type="SAM" id="MobiDB-lite"/>
    </source>
</evidence>
<evidence type="ECO:0000256" key="9">
    <source>
        <dbReference type="ARBA" id="ARBA00023235"/>
    </source>
</evidence>
<organism evidence="12">
    <name type="scientific">freshwater metagenome</name>
    <dbReference type="NCBI Taxonomy" id="449393"/>
    <lineage>
        <taxon>unclassified sequences</taxon>
        <taxon>metagenomes</taxon>
        <taxon>ecological metagenomes</taxon>
    </lineage>
</organism>
<dbReference type="NCBIfam" id="NF002995">
    <property type="entry name" value="PRK03759.1"/>
    <property type="match status" value="1"/>
</dbReference>
<dbReference type="Pfam" id="PF00293">
    <property type="entry name" value="NUDIX"/>
    <property type="match status" value="1"/>
</dbReference>
<keyword evidence="8" id="KW-0414">Isoprene biosynthesis</keyword>
<dbReference type="HAMAP" id="MF_00202">
    <property type="entry name" value="Idi"/>
    <property type="match status" value="1"/>
</dbReference>
<evidence type="ECO:0000313" key="12">
    <source>
        <dbReference type="EMBL" id="CAB4746018.1"/>
    </source>
</evidence>
<evidence type="ECO:0000256" key="5">
    <source>
        <dbReference type="ARBA" id="ARBA00022723"/>
    </source>
</evidence>
<comment type="similarity">
    <text evidence="2">Belongs to the IPP isomerase type 1 family.</text>
</comment>
<dbReference type="NCBIfam" id="TIGR02150">
    <property type="entry name" value="IPP_isom_1"/>
    <property type="match status" value="1"/>
</dbReference>
<evidence type="ECO:0000256" key="3">
    <source>
        <dbReference type="ARBA" id="ARBA00012057"/>
    </source>
</evidence>
<dbReference type="InterPro" id="IPR056375">
    <property type="entry name" value="Idi_bact"/>
</dbReference>
<keyword evidence="9" id="KW-0413">Isomerase</keyword>
<dbReference type="Gene3D" id="3.90.79.10">
    <property type="entry name" value="Nucleoside Triphosphate Pyrophosphohydrolase"/>
    <property type="match status" value="1"/>
</dbReference>
<evidence type="ECO:0000256" key="8">
    <source>
        <dbReference type="ARBA" id="ARBA00023229"/>
    </source>
</evidence>
<evidence type="ECO:0000256" key="1">
    <source>
        <dbReference type="ARBA" id="ARBA00004826"/>
    </source>
</evidence>
<comment type="pathway">
    <text evidence="1">Isoprenoid biosynthesis; dimethylallyl diphosphate biosynthesis; dimethylallyl diphosphate from isopentenyl diphosphate: step 1/1.</text>
</comment>
<sequence>MMRPLAHGAPASAPQQDPPQQDHLPDPTDLVVLLDEQGRPAGTAPRTQVHTVDTPLHLAFSLYVVDTDGRLLLTRRAVGKKTWPGVWTNSCCGHPRPDESVQAAVRRRTAEELGLEVGGLDVVLPDFRYRAVDASGVVENEICPVHLTVVPVGTEPRPDPAEVAEHAWLDWSDVRRTAEASPFLLSPWMVLQVAQLGALAGDDLRSLATRSTGALR</sequence>
<evidence type="ECO:0000256" key="7">
    <source>
        <dbReference type="ARBA" id="ARBA00023211"/>
    </source>
</evidence>
<dbReference type="GO" id="GO:0050992">
    <property type="term" value="P:dimethylallyl diphosphate biosynthetic process"/>
    <property type="evidence" value="ECO:0007669"/>
    <property type="project" value="UniProtKB-UniPathway"/>
</dbReference>
<reference evidence="12" key="1">
    <citation type="submission" date="2020-05" db="EMBL/GenBank/DDBJ databases">
        <authorList>
            <person name="Chiriac C."/>
            <person name="Salcher M."/>
            <person name="Ghai R."/>
            <person name="Kavagutti S V."/>
        </authorList>
    </citation>
    <scope>NUCLEOTIDE SEQUENCE</scope>
</reference>
<gene>
    <name evidence="12" type="ORF">UFOPK2761_01661</name>
</gene>
<feature type="compositionally biased region" description="Low complexity" evidence="10">
    <location>
        <begin position="9"/>
        <end position="27"/>
    </location>
</feature>
<keyword evidence="5" id="KW-0479">Metal-binding</keyword>
<evidence type="ECO:0000256" key="6">
    <source>
        <dbReference type="ARBA" id="ARBA00022842"/>
    </source>
</evidence>
<dbReference type="PROSITE" id="PS51462">
    <property type="entry name" value="NUDIX"/>
    <property type="match status" value="1"/>
</dbReference>
<dbReference type="UniPathway" id="UPA00059">
    <property type="reaction ID" value="UER00104"/>
</dbReference>
<dbReference type="InterPro" id="IPR011876">
    <property type="entry name" value="IsopentenylPP_isomerase_typ1"/>
</dbReference>
<dbReference type="PANTHER" id="PTHR10885">
    <property type="entry name" value="ISOPENTENYL-DIPHOSPHATE DELTA-ISOMERASE"/>
    <property type="match status" value="1"/>
</dbReference>
<dbReference type="GO" id="GO:0008299">
    <property type="term" value="P:isoprenoid biosynthetic process"/>
    <property type="evidence" value="ECO:0007669"/>
    <property type="project" value="UniProtKB-KW"/>
</dbReference>
<dbReference type="PANTHER" id="PTHR10885:SF0">
    <property type="entry name" value="ISOPENTENYL-DIPHOSPHATE DELTA-ISOMERASE"/>
    <property type="match status" value="1"/>
</dbReference>
<feature type="region of interest" description="Disordered" evidence="10">
    <location>
        <begin position="1"/>
        <end position="27"/>
    </location>
</feature>
<keyword evidence="4" id="KW-0963">Cytoplasm</keyword>
<accession>A0A6J6TFW3</accession>
<evidence type="ECO:0000256" key="4">
    <source>
        <dbReference type="ARBA" id="ARBA00022490"/>
    </source>
</evidence>
<dbReference type="SUPFAM" id="SSF55811">
    <property type="entry name" value="Nudix"/>
    <property type="match status" value="1"/>
</dbReference>
<dbReference type="AlphaFoldDB" id="A0A6J6TFW3"/>
<dbReference type="EMBL" id="CAEZYQ010000012">
    <property type="protein sequence ID" value="CAB4746018.1"/>
    <property type="molecule type" value="Genomic_DNA"/>
</dbReference>
<name>A0A6J6TFW3_9ZZZZ</name>
<dbReference type="GO" id="GO:0046872">
    <property type="term" value="F:metal ion binding"/>
    <property type="evidence" value="ECO:0007669"/>
    <property type="project" value="UniProtKB-KW"/>
</dbReference>
<evidence type="ECO:0000256" key="2">
    <source>
        <dbReference type="ARBA" id="ARBA00007579"/>
    </source>
</evidence>
<dbReference type="EC" id="5.3.3.2" evidence="3"/>
<feature type="domain" description="Nudix hydrolase" evidence="11">
    <location>
        <begin position="55"/>
        <end position="191"/>
    </location>
</feature>
<keyword evidence="7" id="KW-0464">Manganese</keyword>
<protein>
    <recommendedName>
        <fullName evidence="3">isopentenyl-diphosphate Delta-isomerase</fullName>
        <ecNumber evidence="3">5.3.3.2</ecNumber>
    </recommendedName>
</protein>
<dbReference type="GO" id="GO:0004452">
    <property type="term" value="F:isopentenyl-diphosphate delta-isomerase activity"/>
    <property type="evidence" value="ECO:0007669"/>
    <property type="project" value="UniProtKB-EC"/>
</dbReference>
<dbReference type="InterPro" id="IPR000086">
    <property type="entry name" value="NUDIX_hydrolase_dom"/>
</dbReference>